<keyword evidence="3" id="KW-1185">Reference proteome</keyword>
<reference evidence="2 3" key="1">
    <citation type="submission" date="2020-05" db="EMBL/GenBank/DDBJ databases">
        <title>Ceratocystis lukuohia genome.</title>
        <authorList>
            <person name="Harrington T.C."/>
            <person name="Kim K."/>
            <person name="Mayers C.G."/>
        </authorList>
    </citation>
    <scope>NUCLEOTIDE SEQUENCE [LARGE SCALE GENOMIC DNA]</scope>
    <source>
        <strain evidence="2 3">C4212</strain>
    </source>
</reference>
<comment type="caution">
    <text evidence="2">The sequence shown here is derived from an EMBL/GenBank/DDBJ whole genome shotgun (WGS) entry which is preliminary data.</text>
</comment>
<proteinExistence type="predicted"/>
<name>A0ABR4MSY8_9PEZI</name>
<dbReference type="Proteomes" id="UP001610728">
    <property type="component" value="Unassembled WGS sequence"/>
</dbReference>
<accession>A0ABR4MSY8</accession>
<feature type="region of interest" description="Disordered" evidence="1">
    <location>
        <begin position="120"/>
        <end position="149"/>
    </location>
</feature>
<feature type="compositionally biased region" description="Low complexity" evidence="1">
    <location>
        <begin position="62"/>
        <end position="73"/>
    </location>
</feature>
<feature type="compositionally biased region" description="Low complexity" evidence="1">
    <location>
        <begin position="1"/>
        <end position="18"/>
    </location>
</feature>
<feature type="compositionally biased region" description="Low complexity" evidence="1">
    <location>
        <begin position="120"/>
        <end position="136"/>
    </location>
</feature>
<evidence type="ECO:0000256" key="1">
    <source>
        <dbReference type="SAM" id="MobiDB-lite"/>
    </source>
</evidence>
<evidence type="ECO:0000313" key="2">
    <source>
        <dbReference type="EMBL" id="KAL2891401.1"/>
    </source>
</evidence>
<feature type="region of interest" description="Disordered" evidence="1">
    <location>
        <begin position="1"/>
        <end position="87"/>
    </location>
</feature>
<organism evidence="2 3">
    <name type="scientific">Ceratocystis lukuohia</name>
    <dbReference type="NCBI Taxonomy" id="2019550"/>
    <lineage>
        <taxon>Eukaryota</taxon>
        <taxon>Fungi</taxon>
        <taxon>Dikarya</taxon>
        <taxon>Ascomycota</taxon>
        <taxon>Pezizomycotina</taxon>
        <taxon>Sordariomycetes</taxon>
        <taxon>Hypocreomycetidae</taxon>
        <taxon>Microascales</taxon>
        <taxon>Ceratocystidaceae</taxon>
        <taxon>Ceratocystis</taxon>
    </lineage>
</organism>
<feature type="compositionally biased region" description="Polar residues" evidence="1">
    <location>
        <begin position="32"/>
        <end position="47"/>
    </location>
</feature>
<gene>
    <name evidence="2" type="ORF">HOO65_010759</name>
</gene>
<protein>
    <submittedName>
        <fullName evidence="2">F-box protein YLR352W</fullName>
    </submittedName>
</protein>
<sequence length="669" mass="73635">MAASSFGIPSPGPSIRSAFFEASAHEGHSAPFATQTQNGQHCLSPQHGQEHQQTESSCNLTQQALDDAAAAAQSRSPPLDGTLSRGSFSSVREDELGPAQSFTSSKTSAFTYAVESALVDSPNSSASSSPTPSRPAVRPPPALSSPTLASPTANCASLFPEDKGLHRSASGIAVNANTNKIDAAGPMWQPTDTFRGWKQINLRGKYASRSFSDLQLLNMMWTLPSIPAVEEAPAKPGAGHSRLELLPIELLGAIIDLLYVETPTKGLTKRNGDLIAVLNTSHTLHVATMHTLYRKITIPHSKIFRKFLTAIQKDPFLGTIVQRLDFNHFNPNMLFSTGGERSQAQNLTKDTLLQCLELTPNVREFLAQEHILEDLSAQVINKLFFGLEKLQAVDFAGCSNRAFKLVWDECAQLTADCVLQFIEKHPSVRETLVVLNVATDATSHQMFNEDQVSKLLTILPPTLKSLNLKGSRMGPQHIKQLKSGVAQIEELGIGRGVDIRQVGQLICPEKKKIDQSQDRVSATWDIGSNSSDTGDSDDKSDLVGIGHSLRYIDVSDMYSTTDLDYLFDKNCRLLDSVSYPLQVIEVSENVAKRMRASYKAVRSHGWAISEEGARCWLVRRNEWQTKSMRHEEAFRWWKMGATYWGTRKIPVADCEVGGMYGSFMFARKI</sequence>
<dbReference type="RefSeq" id="XP_070862581.1">
    <property type="nucleotide sequence ID" value="XM_071005521.1"/>
</dbReference>
<dbReference type="GeneID" id="98115005"/>
<evidence type="ECO:0000313" key="3">
    <source>
        <dbReference type="Proteomes" id="UP001610728"/>
    </source>
</evidence>
<dbReference type="EMBL" id="JABSNW010000001">
    <property type="protein sequence ID" value="KAL2891401.1"/>
    <property type="molecule type" value="Genomic_DNA"/>
</dbReference>